<dbReference type="Proteomes" id="UP000318349">
    <property type="component" value="Unassembled WGS sequence"/>
</dbReference>
<accession>A0A557SDH4</accession>
<dbReference type="Pfam" id="PF00561">
    <property type="entry name" value="Abhydrolase_1"/>
    <property type="match status" value="1"/>
</dbReference>
<organism evidence="3 4">
    <name type="scientific">Denitromonas halophila</name>
    <dbReference type="NCBI Taxonomy" id="1629404"/>
    <lineage>
        <taxon>Bacteria</taxon>
        <taxon>Pseudomonadati</taxon>
        <taxon>Pseudomonadota</taxon>
        <taxon>Betaproteobacteria</taxon>
        <taxon>Rhodocyclales</taxon>
        <taxon>Zoogloeaceae</taxon>
        <taxon>Denitromonas</taxon>
    </lineage>
</organism>
<dbReference type="SUPFAM" id="SSF53474">
    <property type="entry name" value="alpha/beta-Hydrolases"/>
    <property type="match status" value="1"/>
</dbReference>
<evidence type="ECO:0000259" key="2">
    <source>
        <dbReference type="Pfam" id="PF00561"/>
    </source>
</evidence>
<dbReference type="InterPro" id="IPR000073">
    <property type="entry name" value="AB_hydrolase_1"/>
</dbReference>
<dbReference type="InterPro" id="IPR029058">
    <property type="entry name" value="AB_hydrolase_fold"/>
</dbReference>
<dbReference type="PRINTS" id="PR00412">
    <property type="entry name" value="EPOXHYDRLASE"/>
</dbReference>
<evidence type="ECO:0000313" key="3">
    <source>
        <dbReference type="EMBL" id="TVO75453.1"/>
    </source>
</evidence>
<dbReference type="PANTHER" id="PTHR43329">
    <property type="entry name" value="EPOXIDE HYDROLASE"/>
    <property type="match status" value="1"/>
</dbReference>
<dbReference type="AlphaFoldDB" id="A0A557SDH4"/>
<comment type="caution">
    <text evidence="3">The sequence shown here is derived from an EMBL/GenBank/DDBJ whole genome shotgun (WGS) entry which is preliminary data.</text>
</comment>
<reference evidence="3 4" key="1">
    <citation type="submission" date="2019-07" db="EMBL/GenBank/DDBJ databases">
        <title>The pathways for chlorine oxyanion respiration interact through the shared metabolite chlorate.</title>
        <authorList>
            <person name="Barnum T.P."/>
            <person name="Cheng Y."/>
            <person name="Hill K.A."/>
            <person name="Lucas L.N."/>
            <person name="Carlson H.K."/>
            <person name="Coates J.D."/>
        </authorList>
    </citation>
    <scope>NUCLEOTIDE SEQUENCE [LARGE SCALE GENOMIC DNA]</scope>
    <source>
        <strain evidence="3 4">SFB-1</strain>
    </source>
</reference>
<dbReference type="EMBL" id="VMNI01000013">
    <property type="protein sequence ID" value="TVO75453.1"/>
    <property type="molecule type" value="Genomic_DNA"/>
</dbReference>
<dbReference type="GO" id="GO:0016787">
    <property type="term" value="F:hydrolase activity"/>
    <property type="evidence" value="ECO:0007669"/>
    <property type="project" value="UniProtKB-KW"/>
</dbReference>
<dbReference type="Gene3D" id="3.40.50.1820">
    <property type="entry name" value="alpha/beta hydrolase"/>
    <property type="match status" value="1"/>
</dbReference>
<proteinExistence type="predicted"/>
<feature type="domain" description="AB hydrolase-1" evidence="2">
    <location>
        <begin position="25"/>
        <end position="303"/>
    </location>
</feature>
<gene>
    <name evidence="3" type="ORF">FHP89_13985</name>
</gene>
<name>A0A557SDH4_9RHOO</name>
<evidence type="ECO:0000256" key="1">
    <source>
        <dbReference type="ARBA" id="ARBA00022801"/>
    </source>
</evidence>
<sequence length="319" mass="35777">MKSRNFENLQVNGVRLRVVVEGQGPLVIFVHGWPQCWYLWRHLIDPVVAAGYRVAVPDMRGFGGSDAPPAVEDYTVRTLAADVAGIATALGEEQFVVIGHDWGCIVAWYTALLHPDRCRAVMGMSVPFWRMGPETVNPPGKDAAFWYMRYFQTPGVAEAELDANVRNTLTRVYYSVCARAGQMAFFEQFNHPRDAKLLEVFPAPGAMDDFMTSEDWDYMVAAYKLSGFRGGLNWYRNISTTSSSTPELDGRKITQPAAFVAGAVDPVLLFDPEWREHFTPCFDDLRFVELIEDAGHWLQLEQPAAVATSVLRFLGAIDR</sequence>
<dbReference type="InterPro" id="IPR000639">
    <property type="entry name" value="Epox_hydrolase-like"/>
</dbReference>
<keyword evidence="1 3" id="KW-0378">Hydrolase</keyword>
<evidence type="ECO:0000313" key="4">
    <source>
        <dbReference type="Proteomes" id="UP000318349"/>
    </source>
</evidence>
<protein>
    <submittedName>
        <fullName evidence="3">Alpha/beta hydrolase</fullName>
    </submittedName>
</protein>